<dbReference type="InterPro" id="IPR004265">
    <property type="entry name" value="Dirigent"/>
</dbReference>
<evidence type="ECO:0000256" key="3">
    <source>
        <dbReference type="ARBA" id="ARBA00022525"/>
    </source>
</evidence>
<comment type="caution">
    <text evidence="5">The sequence shown here is derived from an EMBL/GenBank/DDBJ whole genome shotgun (WGS) entry which is preliminary data.</text>
</comment>
<dbReference type="Gene3D" id="2.40.480.10">
    <property type="entry name" value="Allene oxide cyclase-like"/>
    <property type="match status" value="1"/>
</dbReference>
<dbReference type="PANTHER" id="PTHR21495">
    <property type="entry name" value="NUCLEOPORIN-RELATED"/>
    <property type="match status" value="1"/>
</dbReference>
<protein>
    <recommendedName>
        <fullName evidence="4">Dirigent protein</fullName>
    </recommendedName>
</protein>
<accession>A0A1R3H7M1</accession>
<proteinExistence type="inferred from homology"/>
<evidence type="ECO:0000313" key="6">
    <source>
        <dbReference type="Proteomes" id="UP000187203"/>
    </source>
</evidence>
<dbReference type="InterPro" id="IPR044859">
    <property type="entry name" value="Allene_oxi_cyc_Dirigent"/>
</dbReference>
<dbReference type="EMBL" id="AWUE01020760">
    <property type="protein sequence ID" value="OMO66331.1"/>
    <property type="molecule type" value="Genomic_DNA"/>
</dbReference>
<dbReference type="AlphaFoldDB" id="A0A1R3H7M1"/>
<evidence type="ECO:0000313" key="5">
    <source>
        <dbReference type="EMBL" id="OMO66331.1"/>
    </source>
</evidence>
<comment type="function">
    <text evidence="4">Dirigent proteins impart stereoselectivity on the phenoxy radical-coupling reaction, yielding optically active lignans from two molecules of coniferyl alcohol in the biosynthesis of lignans, flavonolignans, and alkaloids and thus plays a central role in plant secondary metabolism.</text>
</comment>
<evidence type="ECO:0000256" key="2">
    <source>
        <dbReference type="ARBA" id="ARBA00011738"/>
    </source>
</evidence>
<keyword evidence="3 4" id="KW-0964">Secreted</keyword>
<dbReference type="GO" id="GO:0048046">
    <property type="term" value="C:apoplast"/>
    <property type="evidence" value="ECO:0007669"/>
    <property type="project" value="UniProtKB-SubCell"/>
</dbReference>
<sequence>MVMFSIQAKADEYHHQLKETKLFGYFHDYSSGGPNATDFPVVGLPGRLWRYDQFGTLYVFDDPLTEGPEPTSPKLGRFQATTVTVSLDGQNVHTSGSVVFTNEAYNGSTIQILGVTNQFNFIGEYAVTSGTGKFRYASGFVTTETLFFDPTPSISYVLLRLNVTIRHY</sequence>
<gene>
    <name evidence="5" type="ORF">COLO4_30622</name>
</gene>
<dbReference type="OrthoDB" id="1925209at2759"/>
<organism evidence="5 6">
    <name type="scientific">Corchorus olitorius</name>
    <dbReference type="NCBI Taxonomy" id="93759"/>
    <lineage>
        <taxon>Eukaryota</taxon>
        <taxon>Viridiplantae</taxon>
        <taxon>Streptophyta</taxon>
        <taxon>Embryophyta</taxon>
        <taxon>Tracheophyta</taxon>
        <taxon>Spermatophyta</taxon>
        <taxon>Magnoliopsida</taxon>
        <taxon>eudicotyledons</taxon>
        <taxon>Gunneridae</taxon>
        <taxon>Pentapetalae</taxon>
        <taxon>rosids</taxon>
        <taxon>malvids</taxon>
        <taxon>Malvales</taxon>
        <taxon>Malvaceae</taxon>
        <taxon>Grewioideae</taxon>
        <taxon>Apeibeae</taxon>
        <taxon>Corchorus</taxon>
    </lineage>
</organism>
<reference evidence="6" key="1">
    <citation type="submission" date="2013-09" db="EMBL/GenBank/DDBJ databases">
        <title>Corchorus olitorius genome sequencing.</title>
        <authorList>
            <person name="Alam M."/>
            <person name="Haque M.S."/>
            <person name="Islam M.S."/>
            <person name="Emdad E.M."/>
            <person name="Islam M.M."/>
            <person name="Ahmed B."/>
            <person name="Halim A."/>
            <person name="Hossen Q.M.M."/>
            <person name="Hossain M.Z."/>
            <person name="Ahmed R."/>
            <person name="Khan M.M."/>
            <person name="Islam R."/>
            <person name="Rashid M.M."/>
            <person name="Khan S.A."/>
            <person name="Rahman M.S."/>
            <person name="Alam M."/>
            <person name="Yahiya A.S."/>
            <person name="Khan M.S."/>
            <person name="Azam M.S."/>
            <person name="Haque T."/>
            <person name="Lashkar M.Z.H."/>
            <person name="Akhand A.I."/>
            <person name="Morshed G."/>
            <person name="Roy S."/>
            <person name="Uddin K.S."/>
            <person name="Rabeya T."/>
            <person name="Hossain A.S."/>
            <person name="Chowdhury A."/>
            <person name="Snigdha A.R."/>
            <person name="Mortoza M.S."/>
            <person name="Matin S.A."/>
            <person name="Hoque S.M.E."/>
            <person name="Islam M.K."/>
            <person name="Roy D.K."/>
            <person name="Haider R."/>
            <person name="Moosa M.M."/>
            <person name="Elias S.M."/>
            <person name="Hasan A.M."/>
            <person name="Jahan S."/>
            <person name="Shafiuddin M."/>
            <person name="Mahmood N."/>
            <person name="Shommy N.S."/>
        </authorList>
    </citation>
    <scope>NUCLEOTIDE SEQUENCE [LARGE SCALE GENOMIC DNA]</scope>
    <source>
        <strain evidence="6">cv. O-4</strain>
    </source>
</reference>
<keyword evidence="6" id="KW-1185">Reference proteome</keyword>
<dbReference type="STRING" id="93759.A0A1R3H7M1"/>
<dbReference type="GO" id="GO:0009699">
    <property type="term" value="P:phenylpropanoid biosynthetic process"/>
    <property type="evidence" value="ECO:0007669"/>
    <property type="project" value="UniProtKB-ARBA"/>
</dbReference>
<comment type="subunit">
    <text evidence="2 4">Homodimer.</text>
</comment>
<keyword evidence="4" id="KW-0052">Apoplast</keyword>
<dbReference type="Proteomes" id="UP000187203">
    <property type="component" value="Unassembled WGS sequence"/>
</dbReference>
<name>A0A1R3H7M1_9ROSI</name>
<evidence type="ECO:0000256" key="4">
    <source>
        <dbReference type="RuleBase" id="RU363099"/>
    </source>
</evidence>
<evidence type="ECO:0000256" key="1">
    <source>
        <dbReference type="ARBA" id="ARBA00010746"/>
    </source>
</evidence>
<dbReference type="Pfam" id="PF03018">
    <property type="entry name" value="Dirigent"/>
    <property type="match status" value="1"/>
</dbReference>
<comment type="similarity">
    <text evidence="1 4">Belongs to the plant dirigent protein family.</text>
</comment>
<comment type="subcellular location">
    <subcellularLocation>
        <location evidence="4">Secreted</location>
        <location evidence="4">Extracellular space</location>
        <location evidence="4">Apoplast</location>
    </subcellularLocation>
</comment>